<dbReference type="PATRIC" id="fig|1231190.3.peg.825"/>
<evidence type="ECO:0000256" key="4">
    <source>
        <dbReference type="PROSITE-ProRule" id="PRU00335"/>
    </source>
</evidence>
<evidence type="ECO:0000313" key="7">
    <source>
        <dbReference type="Proteomes" id="UP000007374"/>
    </source>
</evidence>
<dbReference type="SUPFAM" id="SSF48498">
    <property type="entry name" value="Tetracyclin repressor-like, C-terminal domain"/>
    <property type="match status" value="1"/>
</dbReference>
<keyword evidence="2 4" id="KW-0238">DNA-binding</keyword>
<dbReference type="InterPro" id="IPR001647">
    <property type="entry name" value="HTH_TetR"/>
</dbReference>
<comment type="caution">
    <text evidence="6">The sequence shown here is derived from an EMBL/GenBank/DDBJ whole genome shotgun (WGS) entry which is preliminary data.</text>
</comment>
<dbReference type="Gene3D" id="1.10.357.10">
    <property type="entry name" value="Tetracycline Repressor, domain 2"/>
    <property type="match status" value="1"/>
</dbReference>
<sequence>MAMAERGRPRAFDRDEALHRAMHVFWSCGYEGASVNDLAQAMGINKPSLYAAFGCKEELFRAAIELYEQEEGAPVGEALECSRTARGAIETALRVIARGYTNPDNPRGCMLVVSALAGAPESSRVCNFLAANRREGEENFKRRVARGVVEGDVPASADPDRVAGFYATVMHGLSIRARDGANASELEHIIDSAMAAWDAIAR</sequence>
<name>K2P183_9HYPH</name>
<keyword evidence="7" id="KW-1185">Reference proteome</keyword>
<dbReference type="eggNOG" id="COG1309">
    <property type="taxonomic scope" value="Bacteria"/>
</dbReference>
<dbReference type="InterPro" id="IPR036271">
    <property type="entry name" value="Tet_transcr_reg_TetR-rel_C_sf"/>
</dbReference>
<proteinExistence type="predicted"/>
<dbReference type="InterPro" id="IPR009057">
    <property type="entry name" value="Homeodomain-like_sf"/>
</dbReference>
<feature type="DNA-binding region" description="H-T-H motif" evidence="4">
    <location>
        <begin position="34"/>
        <end position="53"/>
    </location>
</feature>
<evidence type="ECO:0000256" key="3">
    <source>
        <dbReference type="ARBA" id="ARBA00023163"/>
    </source>
</evidence>
<protein>
    <submittedName>
        <fullName evidence="6">Transcriptional regulator SocA3</fullName>
    </submittedName>
</protein>
<evidence type="ECO:0000313" key="6">
    <source>
        <dbReference type="EMBL" id="EKF43929.1"/>
    </source>
</evidence>
<evidence type="ECO:0000259" key="5">
    <source>
        <dbReference type="PROSITE" id="PS50977"/>
    </source>
</evidence>
<keyword evidence="1" id="KW-0805">Transcription regulation</keyword>
<organism evidence="6 7">
    <name type="scientific">Nitratireductor indicus C115</name>
    <dbReference type="NCBI Taxonomy" id="1231190"/>
    <lineage>
        <taxon>Bacteria</taxon>
        <taxon>Pseudomonadati</taxon>
        <taxon>Pseudomonadota</taxon>
        <taxon>Alphaproteobacteria</taxon>
        <taxon>Hyphomicrobiales</taxon>
        <taxon>Phyllobacteriaceae</taxon>
        <taxon>Nitratireductor</taxon>
    </lineage>
</organism>
<keyword evidence="3" id="KW-0804">Transcription</keyword>
<evidence type="ECO:0000256" key="2">
    <source>
        <dbReference type="ARBA" id="ARBA00023125"/>
    </source>
</evidence>
<dbReference type="Proteomes" id="UP000007374">
    <property type="component" value="Unassembled WGS sequence"/>
</dbReference>
<dbReference type="Pfam" id="PF00440">
    <property type="entry name" value="TetR_N"/>
    <property type="match status" value="1"/>
</dbReference>
<dbReference type="EMBL" id="AMSI01000002">
    <property type="protein sequence ID" value="EKF43929.1"/>
    <property type="molecule type" value="Genomic_DNA"/>
</dbReference>
<reference evidence="6 7" key="1">
    <citation type="journal article" date="2012" name="J. Bacteriol.">
        <title>Genome Sequence of Nitratireductor indicus Type Strain C115.</title>
        <authorList>
            <person name="Lai Q."/>
            <person name="Li G."/>
            <person name="Yu Z."/>
            <person name="Shao Z."/>
        </authorList>
    </citation>
    <scope>NUCLEOTIDE SEQUENCE [LARGE SCALE GENOMIC DNA]</scope>
    <source>
        <strain evidence="6 7">C115</strain>
    </source>
</reference>
<dbReference type="SUPFAM" id="SSF46689">
    <property type="entry name" value="Homeodomain-like"/>
    <property type="match status" value="1"/>
</dbReference>
<accession>K2P183</accession>
<feature type="domain" description="HTH tetR-type" evidence="5">
    <location>
        <begin position="11"/>
        <end position="71"/>
    </location>
</feature>
<evidence type="ECO:0000256" key="1">
    <source>
        <dbReference type="ARBA" id="ARBA00023015"/>
    </source>
</evidence>
<dbReference type="PANTHER" id="PTHR47506:SF1">
    <property type="entry name" value="HTH-TYPE TRANSCRIPTIONAL REGULATOR YJDC"/>
    <property type="match status" value="1"/>
</dbReference>
<gene>
    <name evidence="6" type="ORF">NA8A_03935</name>
</gene>
<dbReference type="AlphaFoldDB" id="K2P183"/>
<dbReference type="GO" id="GO:0003677">
    <property type="term" value="F:DNA binding"/>
    <property type="evidence" value="ECO:0007669"/>
    <property type="project" value="UniProtKB-UniRule"/>
</dbReference>
<dbReference type="Gene3D" id="1.10.10.60">
    <property type="entry name" value="Homeodomain-like"/>
    <property type="match status" value="1"/>
</dbReference>
<dbReference type="PANTHER" id="PTHR47506">
    <property type="entry name" value="TRANSCRIPTIONAL REGULATORY PROTEIN"/>
    <property type="match status" value="1"/>
</dbReference>
<dbReference type="PROSITE" id="PS50977">
    <property type="entry name" value="HTH_TETR_2"/>
    <property type="match status" value="1"/>
</dbReference>
<dbReference type="STRING" id="721133.SAMN05216176_101529"/>